<dbReference type="Proteomes" id="UP000299102">
    <property type="component" value="Unassembled WGS sequence"/>
</dbReference>
<proteinExistence type="predicted"/>
<dbReference type="AlphaFoldDB" id="A0A4C1XJ23"/>
<keyword evidence="3" id="KW-1185">Reference proteome</keyword>
<feature type="region of interest" description="Disordered" evidence="1">
    <location>
        <begin position="93"/>
        <end position="114"/>
    </location>
</feature>
<gene>
    <name evidence="2" type="ORF">EVAR_44045_1</name>
</gene>
<evidence type="ECO:0000313" key="2">
    <source>
        <dbReference type="EMBL" id="GBP62992.1"/>
    </source>
</evidence>
<evidence type="ECO:0000256" key="1">
    <source>
        <dbReference type="SAM" id="MobiDB-lite"/>
    </source>
</evidence>
<accession>A0A4C1XJ23</accession>
<name>A0A4C1XJ23_EUMVA</name>
<protein>
    <submittedName>
        <fullName evidence="2">Uncharacterized protein</fullName>
    </submittedName>
</protein>
<dbReference type="EMBL" id="BGZK01000855">
    <property type="protein sequence ID" value="GBP62992.1"/>
    <property type="molecule type" value="Genomic_DNA"/>
</dbReference>
<comment type="caution">
    <text evidence="2">The sequence shown here is derived from an EMBL/GenBank/DDBJ whole genome shotgun (WGS) entry which is preliminary data.</text>
</comment>
<sequence length="114" mass="12688">MAHIPSPSEATDAKESTLFSNFRTNTTDINTIRFVSFAIPCPIPDHELRRAIYDTCIRTVRRYAHSPTRCRTPTPSPLLDDLSLPAAIGRTCRSGNDHSRFDSPMSDVVQDPTA</sequence>
<organism evidence="2 3">
    <name type="scientific">Eumeta variegata</name>
    <name type="common">Bagworm moth</name>
    <name type="synonym">Eumeta japonica</name>
    <dbReference type="NCBI Taxonomy" id="151549"/>
    <lineage>
        <taxon>Eukaryota</taxon>
        <taxon>Metazoa</taxon>
        <taxon>Ecdysozoa</taxon>
        <taxon>Arthropoda</taxon>
        <taxon>Hexapoda</taxon>
        <taxon>Insecta</taxon>
        <taxon>Pterygota</taxon>
        <taxon>Neoptera</taxon>
        <taxon>Endopterygota</taxon>
        <taxon>Lepidoptera</taxon>
        <taxon>Glossata</taxon>
        <taxon>Ditrysia</taxon>
        <taxon>Tineoidea</taxon>
        <taxon>Psychidae</taxon>
        <taxon>Oiketicinae</taxon>
        <taxon>Eumeta</taxon>
    </lineage>
</organism>
<evidence type="ECO:0000313" key="3">
    <source>
        <dbReference type="Proteomes" id="UP000299102"/>
    </source>
</evidence>
<reference evidence="2 3" key="1">
    <citation type="journal article" date="2019" name="Commun. Biol.">
        <title>The bagworm genome reveals a unique fibroin gene that provides high tensile strength.</title>
        <authorList>
            <person name="Kono N."/>
            <person name="Nakamura H."/>
            <person name="Ohtoshi R."/>
            <person name="Tomita M."/>
            <person name="Numata K."/>
            <person name="Arakawa K."/>
        </authorList>
    </citation>
    <scope>NUCLEOTIDE SEQUENCE [LARGE SCALE GENOMIC DNA]</scope>
</reference>